<keyword evidence="1" id="KW-0472">Membrane</keyword>
<dbReference type="Pfam" id="PF13374">
    <property type="entry name" value="TPR_10"/>
    <property type="match status" value="6"/>
</dbReference>
<dbReference type="InterPro" id="IPR053137">
    <property type="entry name" value="NLR-like"/>
</dbReference>
<dbReference type="Gene3D" id="3.40.50.300">
    <property type="entry name" value="P-loop containing nucleotide triphosphate hydrolases"/>
    <property type="match status" value="1"/>
</dbReference>
<organism evidence="2 3">
    <name type="scientific">Plantactinospora alkalitolerans</name>
    <dbReference type="NCBI Taxonomy" id="2789879"/>
    <lineage>
        <taxon>Bacteria</taxon>
        <taxon>Bacillati</taxon>
        <taxon>Actinomycetota</taxon>
        <taxon>Actinomycetes</taxon>
        <taxon>Micromonosporales</taxon>
        <taxon>Micromonosporaceae</taxon>
        <taxon>Plantactinospora</taxon>
    </lineage>
</organism>
<dbReference type="InterPro" id="IPR011990">
    <property type="entry name" value="TPR-like_helical_dom_sf"/>
</dbReference>
<proteinExistence type="predicted"/>
<keyword evidence="1" id="KW-1133">Transmembrane helix</keyword>
<name>A0ABS0H571_9ACTN</name>
<feature type="transmembrane region" description="Helical" evidence="1">
    <location>
        <begin position="37"/>
        <end position="57"/>
    </location>
</feature>
<protein>
    <submittedName>
        <fullName evidence="2">Tetratricopeptide repeat protein</fullName>
    </submittedName>
</protein>
<evidence type="ECO:0000313" key="2">
    <source>
        <dbReference type="EMBL" id="MBF9133343.1"/>
    </source>
</evidence>
<dbReference type="Gene3D" id="1.25.40.10">
    <property type="entry name" value="Tetratricopeptide repeat domain"/>
    <property type="match status" value="3"/>
</dbReference>
<dbReference type="PANTHER" id="PTHR46082:SF6">
    <property type="entry name" value="AAA+ ATPASE DOMAIN-CONTAINING PROTEIN-RELATED"/>
    <property type="match status" value="1"/>
</dbReference>
<gene>
    <name evidence="2" type="ORF">I0C86_30930</name>
</gene>
<keyword evidence="3" id="KW-1185">Reference proteome</keyword>
<reference evidence="2 3" key="1">
    <citation type="submission" date="2020-11" db="EMBL/GenBank/DDBJ databases">
        <title>A novel isolate from a Black sea contaminated sediment with potential to produce alkanes: Plantactinospora alkalitolerans sp. nov.</title>
        <authorList>
            <person name="Carro L."/>
            <person name="Veyisoglu A."/>
            <person name="Guven K."/>
            <person name="Schumann P."/>
            <person name="Klenk H.-P."/>
            <person name="Sahin N."/>
        </authorList>
    </citation>
    <scope>NUCLEOTIDE SEQUENCE [LARGE SCALE GENOMIC DNA]</scope>
    <source>
        <strain evidence="2 3">S1510</strain>
    </source>
</reference>
<sequence length="892" mass="95142">MVTRSRRRGRTPLVAAAPVVGVVVGVLTNLATERWNWVLLCLLVLASCIAAALMILIDRLPARPGSGVADADPADVGRIGAGLGGLVGWRPVGSSQVGPVGLETARSLRAGRVPDLADCFQPRDADDLWNGDVVVLRGLGGVGGVGKTQLAAAYAHRQWEAGAVRLLVWVSATSRQAVLAGFAEAAAVATGFASPSVEQGAGRFLAWLAGEPGPWLVVLDDLQRPGDVRSLWPPIGAGGRTIVTTRRRDAGLAGSGRRIVDVGLFTVAEAHGYLTTKLADRPALRPGIDQLASCLDHHPMALAQAVAYLVDRSLSCDEYRVRLLDERRRLGDVLPEADALPDQQAGTVATTWWLSMDHADQLPPVGLASPLLHLAGFLDPNGIPTTVFGTADALAWLNGTYTADDVSDALAALRRLSLLDVEGPPGERIVRVHALVQRVARERYRSRHDGALHTAANALLQIWPDVERDSRLGQQLRSNAESVAALDQTGALWQDGLHPMLTRLGVSYAVSGDLAAAVAHWRRIQEQTIARLGVDHPDTLRSRHRVANLVGELGDPATAVALFDGVLADRRRCLGDEHPDTLATRNYRCYWLGVAGDPVGAVAALEPLLADRTRVLGADHPNTFATRSNLARWVGEAGRPAAAVEQFRALLADRTRVLGIRHPHTLDTRHQLGCWTGESGDAASAAAMLDDLSALQKTELGPDHPDTLLTRRNAARWHGHAGAPAVAVTALEQLVADQLRVLGPEHPETLHTRGALGIWRDRAGAHAAAVAALAEVLADQRRTLGDDHPDTLNTRGSLAVASGHAGDTAGAAHDLKLLLTDRLRVLGPRHRNTLRTRFNLAVWTAAMGDPPAAAQALRDLLGDQTCMLGAEHPDVVRTRHRLDQFPAATAEP</sequence>
<dbReference type="EMBL" id="JADPUN010000266">
    <property type="protein sequence ID" value="MBF9133343.1"/>
    <property type="molecule type" value="Genomic_DNA"/>
</dbReference>
<evidence type="ECO:0000313" key="3">
    <source>
        <dbReference type="Proteomes" id="UP000638560"/>
    </source>
</evidence>
<accession>A0ABS0H571</accession>
<keyword evidence="1" id="KW-0812">Transmembrane</keyword>
<dbReference type="RefSeq" id="WP_196204853.1">
    <property type="nucleotide sequence ID" value="NZ_JADPUN010000266.1"/>
</dbReference>
<evidence type="ECO:0000256" key="1">
    <source>
        <dbReference type="SAM" id="Phobius"/>
    </source>
</evidence>
<dbReference type="SUPFAM" id="SSF48452">
    <property type="entry name" value="TPR-like"/>
    <property type="match status" value="3"/>
</dbReference>
<dbReference type="PANTHER" id="PTHR46082">
    <property type="entry name" value="ATP/GTP-BINDING PROTEIN-RELATED"/>
    <property type="match status" value="1"/>
</dbReference>
<dbReference type="SUPFAM" id="SSF52540">
    <property type="entry name" value="P-loop containing nucleoside triphosphate hydrolases"/>
    <property type="match status" value="1"/>
</dbReference>
<dbReference type="Proteomes" id="UP000638560">
    <property type="component" value="Unassembled WGS sequence"/>
</dbReference>
<comment type="caution">
    <text evidence="2">The sequence shown here is derived from an EMBL/GenBank/DDBJ whole genome shotgun (WGS) entry which is preliminary data.</text>
</comment>
<dbReference type="InterPro" id="IPR027417">
    <property type="entry name" value="P-loop_NTPase"/>
</dbReference>
<dbReference type="NCBIfam" id="NF040586">
    <property type="entry name" value="FxSxx_TPR"/>
    <property type="match status" value="1"/>
</dbReference>